<comment type="caution">
    <text evidence="1">The sequence shown here is derived from an EMBL/GenBank/DDBJ whole genome shotgun (WGS) entry which is preliminary data.</text>
</comment>
<evidence type="ECO:0000313" key="1">
    <source>
        <dbReference type="EMBL" id="CAI8049734.1"/>
    </source>
</evidence>
<evidence type="ECO:0000313" key="2">
    <source>
        <dbReference type="Proteomes" id="UP001174909"/>
    </source>
</evidence>
<dbReference type="AlphaFoldDB" id="A0AA35X9Z4"/>
<gene>
    <name evidence="1" type="ORF">GBAR_LOCUS27379</name>
</gene>
<protein>
    <submittedName>
        <fullName evidence="1">Uncharacterized protein</fullName>
    </submittedName>
</protein>
<name>A0AA35X9Z4_GEOBA</name>
<dbReference type="EMBL" id="CASHTH010003813">
    <property type="protein sequence ID" value="CAI8049734.1"/>
    <property type="molecule type" value="Genomic_DNA"/>
</dbReference>
<keyword evidence="2" id="KW-1185">Reference proteome</keyword>
<proteinExistence type="predicted"/>
<organism evidence="1 2">
    <name type="scientific">Geodia barretti</name>
    <name type="common">Barrett's horny sponge</name>
    <dbReference type="NCBI Taxonomy" id="519541"/>
    <lineage>
        <taxon>Eukaryota</taxon>
        <taxon>Metazoa</taxon>
        <taxon>Porifera</taxon>
        <taxon>Demospongiae</taxon>
        <taxon>Heteroscleromorpha</taxon>
        <taxon>Tetractinellida</taxon>
        <taxon>Astrophorina</taxon>
        <taxon>Geodiidae</taxon>
        <taxon>Geodia</taxon>
    </lineage>
</organism>
<reference evidence="1" key="1">
    <citation type="submission" date="2023-03" db="EMBL/GenBank/DDBJ databases">
        <authorList>
            <person name="Steffen K."/>
            <person name="Cardenas P."/>
        </authorList>
    </citation>
    <scope>NUCLEOTIDE SEQUENCE</scope>
</reference>
<accession>A0AA35X9Z4</accession>
<sequence>MRRGAIIMAFNESDAPAIGRAIYREKIHPTLGPEHKGKVVVIDVKSGDYEIADRHIDGAQRLRKRRPNAYTWEEWVDVLVTYKIHPSIKLVKRGQR</sequence>
<dbReference type="Proteomes" id="UP001174909">
    <property type="component" value="Unassembled WGS sequence"/>
</dbReference>